<evidence type="ECO:0000313" key="2">
    <source>
        <dbReference type="Proteomes" id="UP000481153"/>
    </source>
</evidence>
<comment type="caution">
    <text evidence="1">The sequence shown here is derived from an EMBL/GenBank/DDBJ whole genome shotgun (WGS) entry which is preliminary data.</text>
</comment>
<accession>A0A6G0X6L9</accession>
<evidence type="ECO:0000313" key="1">
    <source>
        <dbReference type="EMBL" id="KAF0735611.1"/>
    </source>
</evidence>
<gene>
    <name evidence="1" type="ORF">Ae201684_007930</name>
</gene>
<dbReference type="AlphaFoldDB" id="A0A6G0X6L9"/>
<dbReference type="EMBL" id="VJMJ01000094">
    <property type="protein sequence ID" value="KAF0735611.1"/>
    <property type="molecule type" value="Genomic_DNA"/>
</dbReference>
<keyword evidence="2" id="KW-1185">Reference proteome</keyword>
<reference evidence="1 2" key="1">
    <citation type="submission" date="2019-07" db="EMBL/GenBank/DDBJ databases">
        <title>Genomics analysis of Aphanomyces spp. identifies a new class of oomycete effector associated with host adaptation.</title>
        <authorList>
            <person name="Gaulin E."/>
        </authorList>
    </citation>
    <scope>NUCLEOTIDE SEQUENCE [LARGE SCALE GENOMIC DNA]</scope>
    <source>
        <strain evidence="1 2">ATCC 201684</strain>
    </source>
</reference>
<proteinExistence type="predicted"/>
<sequence>MFPASAIENNRLECDAAVGALCPDASAPGTGSPSSKTTVVTMAKPLQPSRCRAAHTVILGSHTKVRSLMWLSNPPRPCIVHLGIPVAPWNTRNGEQNTEFGKIKTDVSSKRRNYTLASLEFVNDKEFQLKFSTKQQSKRYDAVETNCLHLAFYSMDRIPPSVYREGLRRFPHKVQINASCSFPVNPTFDFLLPCLESDRGVLMD</sequence>
<protein>
    <submittedName>
        <fullName evidence="1">Uncharacterized protein</fullName>
    </submittedName>
</protein>
<name>A0A6G0X6L9_9STRA</name>
<dbReference type="Proteomes" id="UP000481153">
    <property type="component" value="Unassembled WGS sequence"/>
</dbReference>
<organism evidence="1 2">
    <name type="scientific">Aphanomyces euteiches</name>
    <dbReference type="NCBI Taxonomy" id="100861"/>
    <lineage>
        <taxon>Eukaryota</taxon>
        <taxon>Sar</taxon>
        <taxon>Stramenopiles</taxon>
        <taxon>Oomycota</taxon>
        <taxon>Saprolegniomycetes</taxon>
        <taxon>Saprolegniales</taxon>
        <taxon>Verrucalvaceae</taxon>
        <taxon>Aphanomyces</taxon>
    </lineage>
</organism>